<evidence type="ECO:0000313" key="2">
    <source>
        <dbReference type="EMBL" id="CAL2094089.1"/>
    </source>
</evidence>
<feature type="transmembrane region" description="Helical" evidence="1">
    <location>
        <begin position="124"/>
        <end position="143"/>
    </location>
</feature>
<feature type="transmembrane region" description="Helical" evidence="1">
    <location>
        <begin position="98"/>
        <end position="117"/>
    </location>
</feature>
<protein>
    <recommendedName>
        <fullName evidence="4">Polymerase</fullName>
    </recommendedName>
</protein>
<accession>A0ABM9P6A2</accession>
<comment type="caution">
    <text evidence="2">The sequence shown here is derived from an EMBL/GenBank/DDBJ whole genome shotgun (WGS) entry which is preliminary data.</text>
</comment>
<dbReference type="EMBL" id="CAXIXY010000008">
    <property type="protein sequence ID" value="CAL2094089.1"/>
    <property type="molecule type" value="Genomic_DNA"/>
</dbReference>
<feature type="transmembrane region" description="Helical" evidence="1">
    <location>
        <begin position="12"/>
        <end position="38"/>
    </location>
</feature>
<keyword evidence="3" id="KW-1185">Reference proteome</keyword>
<reference evidence="2 3" key="1">
    <citation type="submission" date="2024-05" db="EMBL/GenBank/DDBJ databases">
        <authorList>
            <person name="Duchaud E."/>
        </authorList>
    </citation>
    <scope>NUCLEOTIDE SEQUENCE [LARGE SCALE GENOMIC DNA]</scope>
    <source>
        <strain evidence="2">Ena-SAMPLE-TAB-13-05-2024-13:56:06:370-140302</strain>
    </source>
</reference>
<feature type="transmembrane region" description="Helical" evidence="1">
    <location>
        <begin position="58"/>
        <end position="78"/>
    </location>
</feature>
<proteinExistence type="predicted"/>
<feature type="transmembrane region" description="Helical" evidence="1">
    <location>
        <begin position="149"/>
        <end position="169"/>
    </location>
</feature>
<keyword evidence="1" id="KW-0472">Membrane</keyword>
<gene>
    <name evidence="2" type="ORF">T190607A01A_60077</name>
</gene>
<evidence type="ECO:0000313" key="3">
    <source>
        <dbReference type="Proteomes" id="UP001497416"/>
    </source>
</evidence>
<organism evidence="2 3">
    <name type="scientific">Tenacibaculum platacis</name>
    <dbReference type="NCBI Taxonomy" id="3137852"/>
    <lineage>
        <taxon>Bacteria</taxon>
        <taxon>Pseudomonadati</taxon>
        <taxon>Bacteroidota</taxon>
        <taxon>Flavobacteriia</taxon>
        <taxon>Flavobacteriales</taxon>
        <taxon>Flavobacteriaceae</taxon>
        <taxon>Tenacibaculum</taxon>
    </lineage>
</organism>
<feature type="transmembrane region" description="Helical" evidence="1">
    <location>
        <begin position="300"/>
        <end position="322"/>
    </location>
</feature>
<name>A0ABM9P6A2_9FLAO</name>
<feature type="transmembrane region" description="Helical" evidence="1">
    <location>
        <begin position="240"/>
        <end position="258"/>
    </location>
</feature>
<feature type="transmembrane region" description="Helical" evidence="1">
    <location>
        <begin position="278"/>
        <end position="294"/>
    </location>
</feature>
<keyword evidence="1" id="KW-0812">Transmembrane</keyword>
<sequence>MKLNVDTLNTFLILLSLVVAYILPFELFLISYAILGPLHYITEINWIKNKSYFVNEKYWLTLCIILTVIVVIPALFGLNFIEDNLPESWVTSINYVRPYTNMAIFLCLVGAFIVLLIKNKRLQLLLFLVFGIVSYFLIDISVFNLIVGILLPTLIHVYIFTLLFMWYGVLKKESKVGGFNVILLLLVPLIIYLLPSQENWKIISDYVKNTYVESRFYLLNVYVSKTIGLSDGSNFNFTDVITSKIQLFISFAYTYHYLNWFSKTTVIGWHKTINKQKLIILLSIWITSVVLYAYDFKLGLILLLFLSFMHVFLEFPINVISIKEIVKHYSKKLTG</sequence>
<feature type="transmembrane region" description="Helical" evidence="1">
    <location>
        <begin position="176"/>
        <end position="194"/>
    </location>
</feature>
<dbReference type="Proteomes" id="UP001497416">
    <property type="component" value="Unassembled WGS sequence"/>
</dbReference>
<evidence type="ECO:0008006" key="4">
    <source>
        <dbReference type="Google" id="ProtNLM"/>
    </source>
</evidence>
<evidence type="ECO:0000256" key="1">
    <source>
        <dbReference type="SAM" id="Phobius"/>
    </source>
</evidence>
<keyword evidence="1" id="KW-1133">Transmembrane helix</keyword>